<organism evidence="6 7">
    <name type="scientific">Caldicellulosiruptor bescii</name>
    <name type="common">Anaerocellum thermophilum</name>
    <dbReference type="NCBI Taxonomy" id="31899"/>
    <lineage>
        <taxon>Bacteria</taxon>
        <taxon>Bacillati</taxon>
        <taxon>Bacillota</taxon>
        <taxon>Bacillota incertae sedis</taxon>
        <taxon>Caldicellulosiruptorales</taxon>
        <taxon>Caldicellulosiruptoraceae</taxon>
        <taxon>Caldicellulosiruptor</taxon>
    </lineage>
</organism>
<dbReference type="InterPro" id="IPR038718">
    <property type="entry name" value="SNF2-like_sf"/>
</dbReference>
<evidence type="ECO:0000256" key="2">
    <source>
        <dbReference type="PROSITE-ProRule" id="PRU00325"/>
    </source>
</evidence>
<keyword evidence="1" id="KW-0378">Hydrolase</keyword>
<evidence type="ECO:0000259" key="3">
    <source>
        <dbReference type="PROSITE" id="PS50966"/>
    </source>
</evidence>
<evidence type="ECO:0000313" key="6">
    <source>
        <dbReference type="EMBL" id="SMR91050.1"/>
    </source>
</evidence>
<accession>A0ABY1S525</accession>
<dbReference type="Proteomes" id="UP000196803">
    <property type="component" value="Unassembled WGS sequence"/>
</dbReference>
<dbReference type="InterPro" id="IPR007527">
    <property type="entry name" value="Znf_SWIM"/>
</dbReference>
<keyword evidence="6" id="KW-0067">ATP-binding</keyword>
<keyword evidence="2" id="KW-0479">Metal-binding</keyword>
<dbReference type="SUPFAM" id="SSF52540">
    <property type="entry name" value="P-loop containing nucleoside triphosphate hydrolases"/>
    <property type="match status" value="2"/>
</dbReference>
<dbReference type="CDD" id="cd18012">
    <property type="entry name" value="DEXQc_arch_SWI2_SNF2"/>
    <property type="match status" value="1"/>
</dbReference>
<keyword evidence="2" id="KW-0863">Zinc-finger</keyword>
<dbReference type="Pfam" id="PF08455">
    <property type="entry name" value="SNF2_assoc"/>
    <property type="match status" value="1"/>
</dbReference>
<feature type="domain" description="Helicase C-terminal" evidence="5">
    <location>
        <begin position="948"/>
        <end position="1102"/>
    </location>
</feature>
<dbReference type="RefSeq" id="WP_012660707.1">
    <property type="nucleotide sequence ID" value="NZ_FUZJ01000001.1"/>
</dbReference>
<dbReference type="InterPro" id="IPR013663">
    <property type="entry name" value="Helicase_SWF/SNF/SWI_bac"/>
</dbReference>
<dbReference type="InterPro" id="IPR014001">
    <property type="entry name" value="Helicase_ATP-bd"/>
</dbReference>
<gene>
    <name evidence="6" type="ORF">SAMN05216240_0226</name>
</gene>
<dbReference type="CDD" id="cd18793">
    <property type="entry name" value="SF2_C_SNF"/>
    <property type="match status" value="1"/>
</dbReference>
<dbReference type="GeneID" id="31771408"/>
<keyword evidence="6" id="KW-0547">Nucleotide-binding</keyword>
<dbReference type="PROSITE" id="PS50966">
    <property type="entry name" value="ZF_SWIM"/>
    <property type="match status" value="1"/>
</dbReference>
<dbReference type="Pfam" id="PF00271">
    <property type="entry name" value="Helicase_C"/>
    <property type="match status" value="1"/>
</dbReference>
<dbReference type="InterPro" id="IPR049730">
    <property type="entry name" value="SNF2/RAD54-like_C"/>
</dbReference>
<dbReference type="Gene3D" id="3.40.50.10810">
    <property type="entry name" value="Tandem AAA-ATPase domain"/>
    <property type="match status" value="1"/>
</dbReference>
<keyword evidence="2" id="KW-0862">Zinc</keyword>
<dbReference type="InterPro" id="IPR001650">
    <property type="entry name" value="Helicase_C-like"/>
</dbReference>
<dbReference type="PANTHER" id="PTHR10799">
    <property type="entry name" value="SNF2/RAD54 HELICASE FAMILY"/>
    <property type="match status" value="1"/>
</dbReference>
<comment type="caution">
    <text evidence="6">The sequence shown here is derived from an EMBL/GenBank/DDBJ whole genome shotgun (WGS) entry which is preliminary data.</text>
</comment>
<sequence length="1112" mass="129322">MQELAQKIYDSITDDMMRRLASNDNVYIRGVQLYNHKRVRNPKFNPELMIVEARVEGDTGTYNVMLELDTDIKQEKDKIKISIYKVGFYCECKAAQTYKGLCKHSVALLKALSKGDVEVVDYPTPIFEEIKRQVLEEEKQRRKSEFKVRLEKIKKAYSYAATRLISETNIKPNVSLKKIIESVSIDVLNVRLKIHLENIGKEYFVRDIESFLEAYFEKNEFQISKKFTYNPYIHIFPEEDKELLEFIYKLQKIKPTIIHRDYFNIPYSWWDEFFKIINGQEIFISYEEAHSQTDEYGKIRVDIHRPVEIDIFVDLDGEEAVVKSEFLKEADILDWTEQARFIVYKDTLTILKEPQNFIIYPLHYFNAVEFVEDEPQGEIRLNKEDLKEFIAYTYPIAKDCCKFEISPKVKEFLNIKDDAELKLKILFDTYKKGISAQVKYTDGSKDLEPQKTGIKRDLIKELKIHNIFLAYGFDKNPEGLYVLEDDEKIFSFVTGGLSALMNIADVYYSETFKSFKIKKKAKFNVKVSLNHASIEFWLSAEDIPQDEVPDVLASLEEKKKYHRLKDGTILLLSDPELENIHEIVKALDISKKDLKKGKAVFSKFHALYLAEVLEKSSIGVSKNDAFDIYVQKMKRVEDTTIEIPEHLDSMLREYQKVGVKWLSHLYLNGFGGILADDMGLGKTVQVLSFISACKDKIAGPCLVVAPTSLVYNWQQETQKFTPDLKTVVVDGTPAKRSEIIENLKDYDIVITSYSLLKRDIDLYKDLEFSVCVVDEAQHIKNPQSLSKEAVSRINAKCCFALTGTPIENNLSELWSIFDFVLPGYLGTHTRFSERFEKPIEKQNDEKALKLLQKMIAPFVLRRLKKDVLSELPEKIETNLEVNMTPEQENIYKLYLLKAREDIKKEIDLKGFEKSKIKIFSIFTRLRQICCHPKLFLQNYEGSSGKIELFEEILEDVIESGHRVVVFSQWVEMLKILEERIKEKGFEYFYLDGSTKSEERIDMVNKFNSGQKQVFLVSLKAGGFGLNLTGADVVILYDLWWNPAVENQAMDRAHRIGQENSVQVFRLITRNTIEERIFELQQKKKDLFDSIVSSAQTFLTELSEDELMQLLEE</sequence>
<dbReference type="PROSITE" id="PS51192">
    <property type="entry name" value="HELICASE_ATP_BIND_1"/>
    <property type="match status" value="1"/>
</dbReference>
<dbReference type="Gene3D" id="3.40.50.300">
    <property type="entry name" value="P-loop containing nucleotide triphosphate hydrolases"/>
    <property type="match status" value="1"/>
</dbReference>
<feature type="domain" description="SWIM-type" evidence="3">
    <location>
        <begin position="62"/>
        <end position="113"/>
    </location>
</feature>
<dbReference type="Pfam" id="PF00176">
    <property type="entry name" value="SNF2-rel_dom"/>
    <property type="match status" value="1"/>
</dbReference>
<dbReference type="InterPro" id="IPR000330">
    <property type="entry name" value="SNF2_N"/>
</dbReference>
<protein>
    <submittedName>
        <fullName evidence="6">Superfamily II DNA or RNA helicase, SNF2 family</fullName>
    </submittedName>
</protein>
<keyword evidence="6" id="KW-0347">Helicase</keyword>
<name>A0ABY1S525_CALBS</name>
<proteinExistence type="predicted"/>
<keyword evidence="7" id="KW-1185">Reference proteome</keyword>
<dbReference type="InterPro" id="IPR027417">
    <property type="entry name" value="P-loop_NTPase"/>
</dbReference>
<evidence type="ECO:0000259" key="5">
    <source>
        <dbReference type="PROSITE" id="PS51194"/>
    </source>
</evidence>
<evidence type="ECO:0000313" key="7">
    <source>
        <dbReference type="Proteomes" id="UP000196803"/>
    </source>
</evidence>
<feature type="domain" description="Helicase ATP-binding" evidence="4">
    <location>
        <begin position="663"/>
        <end position="823"/>
    </location>
</feature>
<evidence type="ECO:0000259" key="4">
    <source>
        <dbReference type="PROSITE" id="PS51192"/>
    </source>
</evidence>
<reference evidence="6 7" key="1">
    <citation type="submission" date="2017-05" db="EMBL/GenBank/DDBJ databases">
        <authorList>
            <person name="Varghese N."/>
            <person name="Submissions S."/>
        </authorList>
    </citation>
    <scope>NUCLEOTIDE SEQUENCE [LARGE SCALE GENOMIC DNA]</scope>
    <source>
        <strain evidence="6 7">MACB1020</strain>
    </source>
</reference>
<dbReference type="SMART" id="SM00487">
    <property type="entry name" value="DEXDc"/>
    <property type="match status" value="1"/>
</dbReference>
<dbReference type="SMART" id="SM00490">
    <property type="entry name" value="HELICc"/>
    <property type="match status" value="1"/>
</dbReference>
<dbReference type="PROSITE" id="PS51194">
    <property type="entry name" value="HELICASE_CTER"/>
    <property type="match status" value="1"/>
</dbReference>
<dbReference type="EMBL" id="FXXC01000001">
    <property type="protein sequence ID" value="SMR91050.1"/>
    <property type="molecule type" value="Genomic_DNA"/>
</dbReference>
<evidence type="ECO:0000256" key="1">
    <source>
        <dbReference type="ARBA" id="ARBA00022801"/>
    </source>
</evidence>
<dbReference type="GO" id="GO:0004386">
    <property type="term" value="F:helicase activity"/>
    <property type="evidence" value="ECO:0007669"/>
    <property type="project" value="UniProtKB-KW"/>
</dbReference>